<proteinExistence type="inferred from homology"/>
<dbReference type="Proteomes" id="UP001165289">
    <property type="component" value="Unassembled WGS sequence"/>
</dbReference>
<dbReference type="Gene3D" id="3.30.200.20">
    <property type="entry name" value="Phosphorylase Kinase, domain 1"/>
    <property type="match status" value="1"/>
</dbReference>
<dbReference type="InterPro" id="IPR017441">
    <property type="entry name" value="Protein_kinase_ATP_BS"/>
</dbReference>
<gene>
    <name evidence="11" type="ORF">LOD99_14949</name>
</gene>
<evidence type="ECO:0000256" key="5">
    <source>
        <dbReference type="ARBA" id="ARBA00038035"/>
    </source>
</evidence>
<evidence type="ECO:0000256" key="8">
    <source>
        <dbReference type="RuleBase" id="RU000304"/>
    </source>
</evidence>
<dbReference type="GO" id="GO:0051403">
    <property type="term" value="P:stress-activated MAPK cascade"/>
    <property type="evidence" value="ECO:0007669"/>
    <property type="project" value="TreeGrafter"/>
</dbReference>
<feature type="region of interest" description="Disordered" evidence="9">
    <location>
        <begin position="48"/>
        <end position="84"/>
    </location>
</feature>
<feature type="binding site" evidence="7">
    <location>
        <position position="207"/>
    </location>
    <ligand>
        <name>ATP</name>
        <dbReference type="ChEBI" id="CHEBI:30616"/>
    </ligand>
</feature>
<evidence type="ECO:0000256" key="7">
    <source>
        <dbReference type="PROSITE-ProRule" id="PRU10141"/>
    </source>
</evidence>
<protein>
    <recommendedName>
        <fullName evidence="6">mitogen-activated protein kinase kinase</fullName>
        <ecNumber evidence="6">2.7.12.2</ecNumber>
    </recommendedName>
</protein>
<dbReference type="InterPro" id="IPR008271">
    <property type="entry name" value="Ser/Thr_kinase_AS"/>
</dbReference>
<name>A0AAV7KDH5_9METZ</name>
<dbReference type="PANTHER" id="PTHR48013:SF28">
    <property type="entry name" value="DUAL SPECIFICITY MITOGEN-ACTIVATED PROTEIN KINASE KINASE SEK-1"/>
    <property type="match status" value="1"/>
</dbReference>
<dbReference type="InterPro" id="IPR000719">
    <property type="entry name" value="Prot_kinase_dom"/>
</dbReference>
<dbReference type="PROSITE" id="PS00108">
    <property type="entry name" value="PROTEIN_KINASE_ST"/>
    <property type="match status" value="1"/>
</dbReference>
<organism evidence="11 12">
    <name type="scientific">Oopsacas minuta</name>
    <dbReference type="NCBI Taxonomy" id="111878"/>
    <lineage>
        <taxon>Eukaryota</taxon>
        <taxon>Metazoa</taxon>
        <taxon>Porifera</taxon>
        <taxon>Hexactinellida</taxon>
        <taxon>Hexasterophora</taxon>
        <taxon>Lyssacinosida</taxon>
        <taxon>Leucopsacidae</taxon>
        <taxon>Oopsacas</taxon>
    </lineage>
</organism>
<evidence type="ECO:0000256" key="3">
    <source>
        <dbReference type="ARBA" id="ARBA00022777"/>
    </source>
</evidence>
<dbReference type="EC" id="2.7.12.2" evidence="6"/>
<dbReference type="PANTHER" id="PTHR48013">
    <property type="entry name" value="DUAL SPECIFICITY MITOGEN-ACTIVATED PROTEIN KINASE KINASE 5-RELATED"/>
    <property type="match status" value="1"/>
</dbReference>
<sequence length="457" mass="51627">MGNCCSRAEDTIKLVANDIVVLNNAEFESGYDKKSKLKKREIRNLFTKEHNTEKDSGVSSVDPATGEYLESTHEENSTKNELGNKPVEQMENEESLDKATPLPFNEVNQNYGFSSPSPIDPKKTFRIGKRTTPLACHFGIPNIGSMSSFENEFSPIVTDKICVNGETYPFLLSDLISEDNCDKLGTGGFGVVTKLTHVPSNVVMAVKRVQIQVDIGLKRELAAMEEGRDKGSRFIVDYYGSLKHNGEVWMAMELMKMSIHEIKLKVYEEKRSSVPEGITWYVCYCICSALDFLKTELHIIHRDVKPSNMLVGANGSVKICDFGISGPLIESKAKTNDIGCRPYMAPERFDPSITHYTIQSDVWSFGISMMEVITGSFPYSKCSSYFEQWNRIATCDPPQLIEENCSQILLDFINPCLNKDSKKRPVFKDLLKYSYFDGFEYETNKVSMVEWMQSLDI</sequence>
<keyword evidence="1" id="KW-0808">Transferase</keyword>
<keyword evidence="2 7" id="KW-0547">Nucleotide-binding</keyword>
<keyword evidence="8" id="KW-0723">Serine/threonine-protein kinase</keyword>
<evidence type="ECO:0000256" key="2">
    <source>
        <dbReference type="ARBA" id="ARBA00022741"/>
    </source>
</evidence>
<evidence type="ECO:0000313" key="12">
    <source>
        <dbReference type="Proteomes" id="UP001165289"/>
    </source>
</evidence>
<evidence type="ECO:0000256" key="4">
    <source>
        <dbReference type="ARBA" id="ARBA00022840"/>
    </source>
</evidence>
<keyword evidence="4 7" id="KW-0067">ATP-binding</keyword>
<dbReference type="GO" id="GO:0004674">
    <property type="term" value="F:protein serine/threonine kinase activity"/>
    <property type="evidence" value="ECO:0007669"/>
    <property type="project" value="UniProtKB-KW"/>
</dbReference>
<evidence type="ECO:0000259" key="10">
    <source>
        <dbReference type="PROSITE" id="PS50011"/>
    </source>
</evidence>
<dbReference type="SMART" id="SM00220">
    <property type="entry name" value="S_TKc"/>
    <property type="match status" value="1"/>
</dbReference>
<comment type="caution">
    <text evidence="11">The sequence shown here is derived from an EMBL/GenBank/DDBJ whole genome shotgun (WGS) entry which is preliminary data.</text>
</comment>
<evidence type="ECO:0000256" key="9">
    <source>
        <dbReference type="SAM" id="MobiDB-lite"/>
    </source>
</evidence>
<dbReference type="SUPFAM" id="SSF56112">
    <property type="entry name" value="Protein kinase-like (PK-like)"/>
    <property type="match status" value="1"/>
</dbReference>
<reference evidence="11 12" key="1">
    <citation type="journal article" date="2023" name="BMC Biol.">
        <title>The compact genome of the sponge Oopsacas minuta (Hexactinellida) is lacking key metazoan core genes.</title>
        <authorList>
            <person name="Santini S."/>
            <person name="Schenkelaars Q."/>
            <person name="Jourda C."/>
            <person name="Duchesne M."/>
            <person name="Belahbib H."/>
            <person name="Rocher C."/>
            <person name="Selva M."/>
            <person name="Riesgo A."/>
            <person name="Vervoort M."/>
            <person name="Leys S.P."/>
            <person name="Kodjabachian L."/>
            <person name="Le Bivic A."/>
            <person name="Borchiellini C."/>
            <person name="Claverie J.M."/>
            <person name="Renard E."/>
        </authorList>
    </citation>
    <scope>NUCLEOTIDE SEQUENCE [LARGE SCALE GENOMIC DNA]</scope>
    <source>
        <strain evidence="11">SPO-2</strain>
    </source>
</reference>
<dbReference type="GO" id="GO:0004708">
    <property type="term" value="F:MAP kinase kinase activity"/>
    <property type="evidence" value="ECO:0007669"/>
    <property type="project" value="UniProtKB-EC"/>
</dbReference>
<dbReference type="GO" id="GO:0005524">
    <property type="term" value="F:ATP binding"/>
    <property type="evidence" value="ECO:0007669"/>
    <property type="project" value="UniProtKB-UniRule"/>
</dbReference>
<evidence type="ECO:0000256" key="1">
    <source>
        <dbReference type="ARBA" id="ARBA00022679"/>
    </source>
</evidence>
<evidence type="ECO:0000256" key="6">
    <source>
        <dbReference type="ARBA" id="ARBA00038999"/>
    </source>
</evidence>
<evidence type="ECO:0000313" key="11">
    <source>
        <dbReference type="EMBL" id="KAI6659278.1"/>
    </source>
</evidence>
<dbReference type="PROSITE" id="PS00107">
    <property type="entry name" value="PROTEIN_KINASE_ATP"/>
    <property type="match status" value="1"/>
</dbReference>
<dbReference type="EMBL" id="JAKMXF010000066">
    <property type="protein sequence ID" value="KAI6659278.1"/>
    <property type="molecule type" value="Genomic_DNA"/>
</dbReference>
<keyword evidence="3" id="KW-0418">Kinase</keyword>
<keyword evidence="12" id="KW-1185">Reference proteome</keyword>
<dbReference type="PROSITE" id="PS50011">
    <property type="entry name" value="PROTEIN_KINASE_DOM"/>
    <property type="match status" value="1"/>
</dbReference>
<accession>A0AAV7KDH5</accession>
<dbReference type="InterPro" id="IPR011009">
    <property type="entry name" value="Kinase-like_dom_sf"/>
</dbReference>
<feature type="domain" description="Protein kinase" evidence="10">
    <location>
        <begin position="178"/>
        <end position="436"/>
    </location>
</feature>
<comment type="similarity">
    <text evidence="5">Belongs to the protein kinase superfamily. STE Ser/Thr protein kinase family. MAP kinase kinase subfamily.</text>
</comment>
<dbReference type="Gene3D" id="1.10.510.10">
    <property type="entry name" value="Transferase(Phosphotransferase) domain 1"/>
    <property type="match status" value="1"/>
</dbReference>
<dbReference type="Pfam" id="PF00069">
    <property type="entry name" value="Pkinase"/>
    <property type="match status" value="1"/>
</dbReference>
<dbReference type="AlphaFoldDB" id="A0AAV7KDH5"/>